<dbReference type="HOGENOM" id="CLU_2777642_0_0_1"/>
<comment type="caution">
    <text evidence="1">The sequence shown here is derived from an EMBL/GenBank/DDBJ whole genome shotgun (WGS) entry which is preliminary data.</text>
</comment>
<sequence length="69" mass="7816">MEKKRKEEKEAIRLAKDIYAFLCVRAAPLKEQSQYGTVRVRSPIDGNTLLRPISSAESLRHGALISFID</sequence>
<name>A0A093UWA8_TALMA</name>
<accession>A0A093UWA8</accession>
<evidence type="ECO:0000313" key="1">
    <source>
        <dbReference type="EMBL" id="KFX44557.1"/>
    </source>
</evidence>
<reference key="1">
    <citation type="journal article" date="2014" name="PLoS Genet.">
        <title>Signature Gene Expression Reveals Novel Clues to the Molecular Mechanisms of Dimorphic Transition in Penicillium marneffei.</title>
        <authorList>
            <person name="Yang E."/>
            <person name="Wang G."/>
            <person name="Cai J."/>
            <person name="Woo P.C."/>
            <person name="Lau S.K."/>
            <person name="Yuen K.-Y."/>
            <person name="Chow W.-N."/>
            <person name="Lin X."/>
        </authorList>
    </citation>
    <scope>NUCLEOTIDE SEQUENCE [LARGE SCALE GENOMIC DNA]</scope>
    <source>
        <strain>PM1</strain>
    </source>
</reference>
<reference evidence="1" key="2">
    <citation type="journal article" date="2014" name="PLoS Genet.">
        <title>Signature gene expression reveals novel clues to the molecular mechanisms of dimorphic transition in Penicillium marneffei.</title>
        <authorList>
            <person name="Yang E."/>
            <person name="Wang G."/>
            <person name="Cai J."/>
            <person name="Woo P.C."/>
            <person name="Lau S.K."/>
            <person name="Yuen K.-Y."/>
            <person name="Chow W.-N."/>
            <person name="Lin X."/>
        </authorList>
    </citation>
    <scope>NUCLEOTIDE SEQUENCE</scope>
    <source>
        <strain evidence="1">PM1</strain>
    </source>
</reference>
<proteinExistence type="predicted"/>
<protein>
    <submittedName>
        <fullName evidence="1">Uncharacterized protein</fullName>
    </submittedName>
</protein>
<dbReference type="EMBL" id="JPOX01000028">
    <property type="protein sequence ID" value="KFX44557.1"/>
    <property type="molecule type" value="Genomic_DNA"/>
</dbReference>
<dbReference type="AlphaFoldDB" id="A0A093UWA8"/>
<gene>
    <name evidence="1" type="ORF">GQ26_0281270</name>
</gene>
<organism evidence="1">
    <name type="scientific">Talaromyces marneffei PM1</name>
    <dbReference type="NCBI Taxonomy" id="1077442"/>
    <lineage>
        <taxon>Eukaryota</taxon>
        <taxon>Fungi</taxon>
        <taxon>Dikarya</taxon>
        <taxon>Ascomycota</taxon>
        <taxon>Pezizomycotina</taxon>
        <taxon>Eurotiomycetes</taxon>
        <taxon>Eurotiomycetidae</taxon>
        <taxon>Eurotiales</taxon>
        <taxon>Trichocomaceae</taxon>
        <taxon>Talaromyces</taxon>
        <taxon>Talaromyces sect. Talaromyces</taxon>
    </lineage>
</organism>